<dbReference type="PANTHER" id="PTHR19354">
    <property type="entry name" value="ZIPPER PUTATIVE TUMOR SUPPRESSOR 2 HOMOLOG-LIKE PROTEIN-RELATED"/>
    <property type="match status" value="1"/>
</dbReference>
<feature type="region of interest" description="Disordered" evidence="5">
    <location>
        <begin position="2438"/>
        <end position="2523"/>
    </location>
</feature>
<evidence type="ECO:0000256" key="1">
    <source>
        <dbReference type="ARBA" id="ARBA00004496"/>
    </source>
</evidence>
<evidence type="ECO:0000256" key="4">
    <source>
        <dbReference type="SAM" id="Coils"/>
    </source>
</evidence>
<evidence type="ECO:0000313" key="6">
    <source>
        <dbReference type="EMBL" id="KAK7198244.1"/>
    </source>
</evidence>
<feature type="compositionally biased region" description="Basic and acidic residues" evidence="5">
    <location>
        <begin position="2507"/>
        <end position="2523"/>
    </location>
</feature>
<feature type="coiled-coil region" evidence="4">
    <location>
        <begin position="108"/>
        <end position="135"/>
    </location>
</feature>
<feature type="compositionally biased region" description="Low complexity" evidence="5">
    <location>
        <begin position="1449"/>
        <end position="1460"/>
    </location>
</feature>
<feature type="coiled-coil region" evidence="4">
    <location>
        <begin position="1299"/>
        <end position="1347"/>
    </location>
</feature>
<feature type="coiled-coil region" evidence="4">
    <location>
        <begin position="1674"/>
        <end position="1708"/>
    </location>
</feature>
<evidence type="ECO:0000256" key="5">
    <source>
        <dbReference type="SAM" id="MobiDB-lite"/>
    </source>
</evidence>
<evidence type="ECO:0000256" key="2">
    <source>
        <dbReference type="ARBA" id="ARBA00022490"/>
    </source>
</evidence>
<reference evidence="6 7" key="1">
    <citation type="journal article" date="2021" name="MBio">
        <title>A New Model Trypanosomatid, Novymonas esmeraldas: Genomic Perception of Its 'Candidatus Pandoraea novymonadis' Endosymbiont.</title>
        <authorList>
            <person name="Zakharova A."/>
            <person name="Saura A."/>
            <person name="Butenko A."/>
            <person name="Podesvova L."/>
            <person name="Warmusova S."/>
            <person name="Kostygov A.Y."/>
            <person name="Nenarokova A."/>
            <person name="Lukes J."/>
            <person name="Opperdoes F.R."/>
            <person name="Yurchenko V."/>
        </authorList>
    </citation>
    <scope>NUCLEOTIDE SEQUENCE [LARGE SCALE GENOMIC DNA]</scope>
    <source>
        <strain evidence="6 7">E262AT.01</strain>
    </source>
</reference>
<feature type="region of interest" description="Disordered" evidence="5">
    <location>
        <begin position="2067"/>
        <end position="2129"/>
    </location>
</feature>
<feature type="compositionally biased region" description="Basic and acidic residues" evidence="5">
    <location>
        <begin position="1439"/>
        <end position="1448"/>
    </location>
</feature>
<sequence length="2523" mass="279159">MAAPVQDAGPSARDDTSAMWDQIQRMPFQQLQDTNDFVYIKKVMTLVARYLFSESDPKMCDPRYTECIGKLLKTVSSKCLVEFERLSVAADEAVAECKNLRGAFGSQLLSKEEELGRLREALRKAEEQVASQRAAADSSGSEELVRLRVENDDLSMQLRGMARRTEELKQALASRSDDKSHINESYDKAQLEYRHLAARYRRLVDRSAKNEDMLEELRRKERGKQQSATDEMDRLRQKVQSLQQDNFALVKSRDRAEELCEKREAEALRDMTELRRLTKDLLDEERAKSQSLRDEFVAVKQESDAHVEQLMHQHEVDLEEKEEEIALLRRQLEKATSKQKYRFHPDMSASTDDSSSRSSATDAGAKGDDGDAKVRVISTDEQRRLERENDDLRAEAEQLELRIDALDEENRRLGRLIKNYESGNEGLYRLRQELADHTRTVEVLQGENAQLRERLNGMEDSVTFNAALRELCKRVGVTEEEINSLRPQNATAYSEMDTLKEELSLLKEEVEWLERERRHWMNKVRLQPLMDTKLRFELGLTSEQLKQLDKLVDQMKAGAVIVEESDESYKDKYFRELQARRRDAEQFNTFVKDRINDALKSAFVDVGAPDTAAAVSALREHIDIITASSSAAETAALAQDKIDRLSRRLEELEQLDKVRQEEVARLREQVVAGTTEREVICRERDQYREAIFGAAGVGAAQPDGGSAAAAAAAASGDPSARALGDFGEVSAGTLSNAKWLTVANTLREQLRVKDTLIDSLNKELASARDGLAERRAAAAEQHRTAELEKRSDSALQDQIKALTELNEELAEKCGALSRVNKDLEDSLERLEMGTTKELLLKVVLLRRREATLLQRLRRALTAQEESTAADRRVQAQVQNTLERLRAALESESPTADAVLPRSSAGCSMESEMLSFLDHAVQHVLQGRLFREDSRFLLHLNQVYHGMEASQAVVEVRLDAKRLRQELQDKQAEADALTAEVAGLRAAAAAANAATTTTATADGRAGSSPSPEYAAAALAKSEAEAATYKQKYALAAKRLEARDREVAQLEGDLDLARHEVVEVRDHVRNILRDSAEDVPATAGLPQSRASAAGGATQLARAEKEVARLKTVNLGLLHHSLDLQSQAKSLELELEARQQEITLLKSSADSQVVTSFVSAAIREHAALRRQSELALIHAKRLKMQLAATEANYHVVANEATVYKLGAYRLYRKYVEQVVAVVDYLRCVQRASKGSLSPHQAEIMDRRLRKAVADLAECFGRGKMLAMQLSDAQNTVATLDRQLSLLHMEDGPAKRDAVDARLQEARSRVREHDRLMTECQEERQFLQAKLNRAEATNKDLNAEVARLEYGYMSASPLDAELLATLLQLKESVFDKAVAPTSVPPIDSALAPRRLGSGGADDGDVAVREYKGAVLRQAELAQQCATLKRQMADLDAERRRAEHATAQLREEAQQATEQAAFAQRQVEEERQKTAQREARLLRAHETQSAVARRATEHNVQCLQEMIQKKEQQISSLQEQLSTERRKHVEHELGEAVRMERLHEHMFRENTAMVERFKSAIETVGDSMRHAGESATPALLASGTGSGSGGGGGGAQEQLQLLTAETVRLRQELKEARTSIIVLESQVEQQVQQLLSTHAPVAGGAGAASAAATSPGATVASAHNTDALMGIIRNQTAMVESLRQRETQLSTELQREREQRVSLERQLGDVRNQQVEQGGMLQLLSQVTSAGGVSDAPLVAELRAQKAAVDQELCVLRQTLEEERAYARRFQADAAEWKAHLDALKAEVSGQQVDVERAQHLAALNEGLRVDLTTVREQNDKLVLAATVLKQRLMDEAHRSGESARQHQQEIALAQRMGTIQQESAGHMKALDHRIRAIQKELNERVEREKSMLEKNTESQRLVYQLHQQLRAKDRELATLQEQLRLRNSSSGSASPAPSPAPALAPAPHRSGSAAAGVESRGTQVLASARGAPPSPPAPPPGGGSTGDAPVSGAASSRAALALVSAQDALLQPQIVGIVQREVQRQQRDNVAEISTLRSRVHRLEKDANDAEEQLRGEREASRQLRTQLRQLRDEQGRKDTEHAAQLTALHRQSRTRADPRPSEHRTSPEAVAPPPPVSPTPPVAEDRSHTLHSSEVVLLREQVATLEARVRRYEQELEEIRATRDVATAAAGAPAPPAGDGALPSSPADVRAHVVEVRRLEGIIDGLRRRISVDAPAREGEWQRRVAVAEEVQRRMAADIATLRGIPLSDVASIYATTATSVQQTVDELRMELLHKSNTILDLRFTVETMELQMSRMQRHLDDILAVDAAAAHSPPARAAGAVNVETLTNVIDNLKLVIAKLQSENGELRSAQALSARYARQSRQLHELQERERSLQAQLQSFSRLLVGARGSSRGDGGSAVGSMELHRRLATAQAAAEQYEADLNDLRLRLSDADHRAVHALDPSSSSGAGGGAAASPPPPVALGAHSAVPPPLPTSRFSQRHGGRTSSLAGVPQRRLSSTRTSEADATADEHSTTRRYRPQREEG</sequence>
<dbReference type="InterPro" id="IPR045329">
    <property type="entry name" value="LZTS"/>
</dbReference>
<feature type="coiled-coil region" evidence="4">
    <location>
        <begin position="1871"/>
        <end position="1918"/>
    </location>
</feature>
<comment type="subcellular location">
    <subcellularLocation>
        <location evidence="1">Cytoplasm</location>
    </subcellularLocation>
</comment>
<proteinExistence type="predicted"/>
<feature type="compositionally biased region" description="Pro residues" evidence="5">
    <location>
        <begin position="1968"/>
        <end position="1977"/>
    </location>
</feature>
<feature type="compositionally biased region" description="Basic and acidic residues" evidence="5">
    <location>
        <begin position="1461"/>
        <end position="1472"/>
    </location>
</feature>
<accession>A0AAW0EY89</accession>
<dbReference type="Proteomes" id="UP001430356">
    <property type="component" value="Unassembled WGS sequence"/>
</dbReference>
<feature type="compositionally biased region" description="Basic and acidic residues" evidence="5">
    <location>
        <begin position="2091"/>
        <end position="2103"/>
    </location>
</feature>
<feature type="coiled-coil region" evidence="4">
    <location>
        <begin position="2321"/>
        <end position="2434"/>
    </location>
</feature>
<feature type="region of interest" description="Disordered" evidence="5">
    <location>
        <begin position="1439"/>
        <end position="1472"/>
    </location>
</feature>
<feature type="coiled-coil region" evidence="4">
    <location>
        <begin position="489"/>
        <end position="523"/>
    </location>
</feature>
<feature type="coiled-coil region" evidence="4">
    <location>
        <begin position="2132"/>
        <end position="2166"/>
    </location>
</feature>
<feature type="region of interest" description="Disordered" evidence="5">
    <location>
        <begin position="215"/>
        <end position="237"/>
    </location>
</feature>
<organism evidence="6 7">
    <name type="scientific">Novymonas esmeraldas</name>
    <dbReference type="NCBI Taxonomy" id="1808958"/>
    <lineage>
        <taxon>Eukaryota</taxon>
        <taxon>Discoba</taxon>
        <taxon>Euglenozoa</taxon>
        <taxon>Kinetoplastea</taxon>
        <taxon>Metakinetoplastina</taxon>
        <taxon>Trypanosomatida</taxon>
        <taxon>Trypanosomatidae</taxon>
        <taxon>Novymonas</taxon>
    </lineage>
</organism>
<keyword evidence="7" id="KW-1185">Reference proteome</keyword>
<protein>
    <submittedName>
        <fullName evidence="6">Uncharacterized protein</fullName>
    </submittedName>
</protein>
<feature type="compositionally biased region" description="Pro residues" evidence="5">
    <location>
        <begin position="2107"/>
        <end position="2118"/>
    </location>
</feature>
<feature type="coiled-coil region" evidence="4">
    <location>
        <begin position="635"/>
        <end position="669"/>
    </location>
</feature>
<evidence type="ECO:0000313" key="7">
    <source>
        <dbReference type="Proteomes" id="UP001430356"/>
    </source>
</evidence>
<dbReference type="GO" id="GO:0005737">
    <property type="term" value="C:cytoplasm"/>
    <property type="evidence" value="ECO:0007669"/>
    <property type="project" value="UniProtKB-SubCell"/>
</dbReference>
<gene>
    <name evidence="6" type="ORF">NESM_000781400</name>
</gene>
<dbReference type="PANTHER" id="PTHR19354:SF2">
    <property type="entry name" value="LEUCINE-RICH REPEAT-CONTAINING PROTEIN DDB_G0290503"/>
    <property type="match status" value="1"/>
</dbReference>
<name>A0AAW0EY89_9TRYP</name>
<feature type="coiled-coil region" evidence="4">
    <location>
        <begin position="1118"/>
        <end position="1145"/>
    </location>
</feature>
<feature type="region of interest" description="Disordered" evidence="5">
    <location>
        <begin position="337"/>
        <end position="389"/>
    </location>
</feature>
<dbReference type="EMBL" id="JAECZO010000139">
    <property type="protein sequence ID" value="KAK7198244.1"/>
    <property type="molecule type" value="Genomic_DNA"/>
</dbReference>
<feature type="compositionally biased region" description="Basic and acidic residues" evidence="5">
    <location>
        <begin position="2067"/>
        <end position="2078"/>
    </location>
</feature>
<feature type="compositionally biased region" description="Basic and acidic residues" evidence="5">
    <location>
        <begin position="365"/>
        <end position="389"/>
    </location>
</feature>
<feature type="compositionally biased region" description="Low complexity" evidence="5">
    <location>
        <begin position="348"/>
        <end position="364"/>
    </location>
</feature>
<feature type="coiled-coil region" evidence="4">
    <location>
        <begin position="1594"/>
        <end position="1628"/>
    </location>
</feature>
<feature type="coiled-coil region" evidence="4">
    <location>
        <begin position="952"/>
        <end position="986"/>
    </location>
</feature>
<keyword evidence="2" id="KW-0963">Cytoplasm</keyword>
<feature type="region of interest" description="Disordered" evidence="5">
    <location>
        <begin position="1921"/>
        <end position="1988"/>
    </location>
</feature>
<keyword evidence="3 4" id="KW-0175">Coiled coil</keyword>
<feature type="coiled-coil region" evidence="4">
    <location>
        <begin position="792"/>
        <end position="826"/>
    </location>
</feature>
<comment type="caution">
    <text evidence="6">The sequence shown here is derived from an EMBL/GenBank/DDBJ whole genome shotgun (WGS) entry which is preliminary data.</text>
</comment>
<evidence type="ECO:0000256" key="3">
    <source>
        <dbReference type="ARBA" id="ARBA00023054"/>
    </source>
</evidence>